<evidence type="ECO:0000256" key="3">
    <source>
        <dbReference type="ARBA" id="ARBA00023125"/>
    </source>
</evidence>
<feature type="domain" description="HTH tetR-type" evidence="7">
    <location>
        <begin position="8"/>
        <end position="68"/>
    </location>
</feature>
<evidence type="ECO:0000259" key="7">
    <source>
        <dbReference type="PROSITE" id="PS50977"/>
    </source>
</evidence>
<accession>A0ABZ1H0C1</accession>
<dbReference type="SUPFAM" id="SSF48498">
    <property type="entry name" value="Tetracyclin repressor-like, C-terminal domain"/>
    <property type="match status" value="1"/>
</dbReference>
<dbReference type="Proteomes" id="UP001335325">
    <property type="component" value="Chromosome"/>
</dbReference>
<organism evidence="8 9">
    <name type="scientific">Streptomyces hirsutus</name>
    <dbReference type="NCBI Taxonomy" id="35620"/>
    <lineage>
        <taxon>Bacteria</taxon>
        <taxon>Bacillati</taxon>
        <taxon>Actinomycetota</taxon>
        <taxon>Actinomycetes</taxon>
        <taxon>Kitasatosporales</taxon>
        <taxon>Streptomycetaceae</taxon>
        <taxon>Streptomyces</taxon>
    </lineage>
</organism>
<evidence type="ECO:0000256" key="4">
    <source>
        <dbReference type="ARBA" id="ARBA00023163"/>
    </source>
</evidence>
<dbReference type="Pfam" id="PF13977">
    <property type="entry name" value="TetR_C_6"/>
    <property type="match status" value="1"/>
</dbReference>
<evidence type="ECO:0000313" key="8">
    <source>
        <dbReference type="EMBL" id="WSD11088.1"/>
    </source>
</evidence>
<evidence type="ECO:0000256" key="2">
    <source>
        <dbReference type="ARBA" id="ARBA00023015"/>
    </source>
</evidence>
<feature type="DNA-binding region" description="H-T-H motif" evidence="5">
    <location>
        <begin position="31"/>
        <end position="50"/>
    </location>
</feature>
<dbReference type="InterPro" id="IPR001647">
    <property type="entry name" value="HTH_TetR"/>
</dbReference>
<evidence type="ECO:0000256" key="1">
    <source>
        <dbReference type="ARBA" id="ARBA00022491"/>
    </source>
</evidence>
<dbReference type="GeneID" id="91548724"/>
<feature type="region of interest" description="Disordered" evidence="6">
    <location>
        <begin position="186"/>
        <end position="213"/>
    </location>
</feature>
<keyword evidence="3 5" id="KW-0238">DNA-binding</keyword>
<keyword evidence="9" id="KW-1185">Reference proteome</keyword>
<dbReference type="PROSITE" id="PS50977">
    <property type="entry name" value="HTH_TETR_2"/>
    <property type="match status" value="1"/>
</dbReference>
<evidence type="ECO:0000313" key="9">
    <source>
        <dbReference type="Proteomes" id="UP001335325"/>
    </source>
</evidence>
<dbReference type="InterPro" id="IPR039538">
    <property type="entry name" value="BetI_C"/>
</dbReference>
<name>A0ABZ1H0C1_9ACTN</name>
<dbReference type="InterPro" id="IPR036271">
    <property type="entry name" value="Tet_transcr_reg_TetR-rel_C_sf"/>
</dbReference>
<proteinExistence type="predicted"/>
<keyword evidence="4" id="KW-0804">Transcription</keyword>
<keyword evidence="1" id="KW-0678">Repressor</keyword>
<evidence type="ECO:0000256" key="5">
    <source>
        <dbReference type="PROSITE-ProRule" id="PRU00335"/>
    </source>
</evidence>
<keyword evidence="2" id="KW-0805">Transcription regulation</keyword>
<protein>
    <submittedName>
        <fullName evidence="8">TetR family transcriptional regulator C-terminal domain-containing protein</fullName>
    </submittedName>
</protein>
<dbReference type="RefSeq" id="WP_326756762.1">
    <property type="nucleotide sequence ID" value="NZ_CP109134.1"/>
</dbReference>
<dbReference type="InterPro" id="IPR009057">
    <property type="entry name" value="Homeodomain-like_sf"/>
</dbReference>
<evidence type="ECO:0000256" key="6">
    <source>
        <dbReference type="SAM" id="MobiDB-lite"/>
    </source>
</evidence>
<sequence length="213" mass="23784">MPRVIDTDERNRRVAEAAWRVLVRDGIPALSVRKVAAEAGLPPSSLRYTFPTQASLRIRAYDMVVERLADRVAAIAPGDDWARAVLLELLPLDEPRRLEMEITVVLGTAAMTDGDLRATHHRAHRAVRGLCERVVRVLGVAPEEIRIETQRLHAMVDGLALHMIRQGEDEDTDWAVRVVDTHLTNLKQAPSPQVLRPEPRSPSSARSAPGRER</sequence>
<dbReference type="Pfam" id="PF00440">
    <property type="entry name" value="TetR_N"/>
    <property type="match status" value="1"/>
</dbReference>
<reference evidence="8 9" key="1">
    <citation type="submission" date="2022-10" db="EMBL/GenBank/DDBJ databases">
        <title>The complete genomes of actinobacterial strains from the NBC collection.</title>
        <authorList>
            <person name="Joergensen T.S."/>
            <person name="Alvarez Arevalo M."/>
            <person name="Sterndorff E.B."/>
            <person name="Faurdal D."/>
            <person name="Vuksanovic O."/>
            <person name="Mourched A.-S."/>
            <person name="Charusanti P."/>
            <person name="Shaw S."/>
            <person name="Blin K."/>
            <person name="Weber T."/>
        </authorList>
    </citation>
    <scope>NUCLEOTIDE SEQUENCE [LARGE SCALE GENOMIC DNA]</scope>
    <source>
        <strain evidence="8 9">NBC 01753</strain>
    </source>
</reference>
<dbReference type="SUPFAM" id="SSF46689">
    <property type="entry name" value="Homeodomain-like"/>
    <property type="match status" value="1"/>
</dbReference>
<feature type="compositionally biased region" description="Low complexity" evidence="6">
    <location>
        <begin position="201"/>
        <end position="213"/>
    </location>
</feature>
<dbReference type="EMBL" id="CP109134">
    <property type="protein sequence ID" value="WSD11088.1"/>
    <property type="molecule type" value="Genomic_DNA"/>
</dbReference>
<dbReference type="Gene3D" id="1.10.357.10">
    <property type="entry name" value="Tetracycline Repressor, domain 2"/>
    <property type="match status" value="1"/>
</dbReference>
<gene>
    <name evidence="8" type="ORF">OIE73_39125</name>
</gene>